<dbReference type="InterPro" id="IPR033479">
    <property type="entry name" value="dCache_1"/>
</dbReference>
<dbReference type="EMBL" id="WHNZ01000084">
    <property type="protein sequence ID" value="NOV04491.1"/>
    <property type="molecule type" value="Genomic_DNA"/>
</dbReference>
<dbReference type="InterPro" id="IPR005467">
    <property type="entry name" value="His_kinase_dom"/>
</dbReference>
<comment type="catalytic activity">
    <reaction evidence="1">
        <text>ATP + protein L-histidine = ADP + protein N-phospho-L-histidine.</text>
        <dbReference type="EC" id="2.7.13.3"/>
    </reaction>
</comment>
<dbReference type="SMART" id="SM00304">
    <property type="entry name" value="HAMP"/>
    <property type="match status" value="1"/>
</dbReference>
<dbReference type="CDD" id="cd18774">
    <property type="entry name" value="PDC2_HK_sensor"/>
    <property type="match status" value="1"/>
</dbReference>
<dbReference type="PRINTS" id="PR00344">
    <property type="entry name" value="BCTRLSENSOR"/>
</dbReference>
<keyword evidence="7 14" id="KW-0812">Transmembrane</keyword>
<comment type="subcellular location">
    <subcellularLocation>
        <location evidence="2">Cell membrane</location>
        <topology evidence="2">Multi-pass membrane protein</topology>
    </subcellularLocation>
</comment>
<dbReference type="PROSITE" id="PS50885">
    <property type="entry name" value="HAMP"/>
    <property type="match status" value="1"/>
</dbReference>
<dbReference type="InterPro" id="IPR004358">
    <property type="entry name" value="Sig_transdc_His_kin-like_C"/>
</dbReference>
<keyword evidence="11 14" id="KW-1133">Transmembrane helix</keyword>
<evidence type="ECO:0000256" key="2">
    <source>
        <dbReference type="ARBA" id="ARBA00004651"/>
    </source>
</evidence>
<dbReference type="Gene3D" id="6.10.340.10">
    <property type="match status" value="1"/>
</dbReference>
<dbReference type="RefSeq" id="WP_171687320.1">
    <property type="nucleotide sequence ID" value="NZ_WHNZ01000084.1"/>
</dbReference>
<dbReference type="PROSITE" id="PS50109">
    <property type="entry name" value="HIS_KIN"/>
    <property type="match status" value="1"/>
</dbReference>
<keyword evidence="12" id="KW-0902">Two-component regulatory system</keyword>
<evidence type="ECO:0000256" key="4">
    <source>
        <dbReference type="ARBA" id="ARBA00022475"/>
    </source>
</evidence>
<evidence type="ECO:0000256" key="9">
    <source>
        <dbReference type="ARBA" id="ARBA00022777"/>
    </source>
</evidence>
<gene>
    <name evidence="17" type="ORF">GC097_31430</name>
</gene>
<evidence type="ECO:0000259" key="15">
    <source>
        <dbReference type="PROSITE" id="PS50109"/>
    </source>
</evidence>
<evidence type="ECO:0000256" key="3">
    <source>
        <dbReference type="ARBA" id="ARBA00012438"/>
    </source>
</evidence>
<dbReference type="Gene3D" id="3.30.450.20">
    <property type="entry name" value="PAS domain"/>
    <property type="match status" value="2"/>
</dbReference>
<dbReference type="Pfam" id="PF00672">
    <property type="entry name" value="HAMP"/>
    <property type="match status" value="1"/>
</dbReference>
<evidence type="ECO:0000256" key="14">
    <source>
        <dbReference type="SAM" id="Phobius"/>
    </source>
</evidence>
<evidence type="ECO:0000256" key="12">
    <source>
        <dbReference type="ARBA" id="ARBA00023012"/>
    </source>
</evidence>
<dbReference type="InterPro" id="IPR050640">
    <property type="entry name" value="Bact_2-comp_sensor_kinase"/>
</dbReference>
<feature type="domain" description="HAMP" evidence="16">
    <location>
        <begin position="306"/>
        <end position="358"/>
    </location>
</feature>
<keyword evidence="18" id="KW-1185">Reference proteome</keyword>
<accession>A0ABX1ZX88</accession>
<keyword evidence="5" id="KW-0597">Phosphoprotein</keyword>
<keyword evidence="8" id="KW-0547">Nucleotide-binding</keyword>
<dbReference type="Gene3D" id="3.30.565.10">
    <property type="entry name" value="Histidine kinase-like ATPase, C-terminal domain"/>
    <property type="match status" value="1"/>
</dbReference>
<evidence type="ECO:0000256" key="7">
    <source>
        <dbReference type="ARBA" id="ARBA00022692"/>
    </source>
</evidence>
<evidence type="ECO:0000256" key="10">
    <source>
        <dbReference type="ARBA" id="ARBA00022840"/>
    </source>
</evidence>
<evidence type="ECO:0000259" key="16">
    <source>
        <dbReference type="PROSITE" id="PS50885"/>
    </source>
</evidence>
<keyword evidence="10" id="KW-0067">ATP-binding</keyword>
<evidence type="ECO:0000256" key="13">
    <source>
        <dbReference type="ARBA" id="ARBA00023136"/>
    </source>
</evidence>
<sequence>MRVKSIQFAITISFIFITVTVMLIISLVLYNKFSRTAEESAFLNTQQIVEQVQINLENYIKGMADTFEVVDAKIAKSHGVPSDKLTEQLETIASTREDIVSINLFAADGELVTGIHHTAMRKNTRLLEQSWFKSALENPNHLSFSLPHIQNLFKDPYRWVVSMSKGVSIQRNGRWEDAVVLVDVNFKTLDGVFRTVSLGKKGYVYIIDDSAGNIVYHPQQQLIYIGLKYENVEQALKFSYGKYMDVSEGESRLNVVRTVNNIGWKIIGVSYLDEMITTRKEINTFMIWLLVIVLIFILLISSFMSARISKPIKRLKKSMEMVEKGHFDTYIHVRGADEVEQLSRRFNLMVSRVRELMDQNIDEQETKRKNELEVLQSQINPHFLYNTLNSVVRMVGNGKNEEVVTTITSLSKFFRISLSKGKNIIPIEDEIEHIRNYLIIQKMRYKDKFDYEIEVSEEVLPYRTVKLILQPFVENALYHGIEYMVDKGHIHISAEKIQDTILLQVRDNGVGMSEEMLKNIMIGAVKSDKGSGVGLRNVHERIQLYFGSEYGVKVESELEEGTVVKIRIPAILEEE</sequence>
<dbReference type="SUPFAM" id="SSF158472">
    <property type="entry name" value="HAMP domain-like"/>
    <property type="match status" value="1"/>
</dbReference>
<dbReference type="SUPFAM" id="SSF55874">
    <property type="entry name" value="ATPase domain of HSP90 chaperone/DNA topoisomerase II/histidine kinase"/>
    <property type="match status" value="1"/>
</dbReference>
<dbReference type="SMART" id="SM00387">
    <property type="entry name" value="HATPase_c"/>
    <property type="match status" value="1"/>
</dbReference>
<evidence type="ECO:0000256" key="11">
    <source>
        <dbReference type="ARBA" id="ARBA00022989"/>
    </source>
</evidence>
<dbReference type="InterPro" id="IPR010559">
    <property type="entry name" value="Sig_transdc_His_kin_internal"/>
</dbReference>
<keyword evidence="9" id="KW-0418">Kinase</keyword>
<dbReference type="EC" id="2.7.13.3" evidence="3"/>
<evidence type="ECO:0000256" key="8">
    <source>
        <dbReference type="ARBA" id="ARBA00022741"/>
    </source>
</evidence>
<feature type="transmembrane region" description="Helical" evidence="14">
    <location>
        <begin position="285"/>
        <end position="304"/>
    </location>
</feature>
<evidence type="ECO:0000256" key="6">
    <source>
        <dbReference type="ARBA" id="ARBA00022679"/>
    </source>
</evidence>
<dbReference type="PANTHER" id="PTHR34220:SF7">
    <property type="entry name" value="SENSOR HISTIDINE KINASE YPDA"/>
    <property type="match status" value="1"/>
</dbReference>
<feature type="transmembrane region" description="Helical" evidence="14">
    <location>
        <begin position="6"/>
        <end position="30"/>
    </location>
</feature>
<feature type="domain" description="Histidine kinase" evidence="15">
    <location>
        <begin position="469"/>
        <end position="572"/>
    </location>
</feature>
<dbReference type="Pfam" id="PF02518">
    <property type="entry name" value="HATPase_c"/>
    <property type="match status" value="1"/>
</dbReference>
<name>A0ABX1ZX88_9BACL</name>
<dbReference type="InterPro" id="IPR003660">
    <property type="entry name" value="HAMP_dom"/>
</dbReference>
<proteinExistence type="predicted"/>
<keyword evidence="6" id="KW-0808">Transferase</keyword>
<dbReference type="PANTHER" id="PTHR34220">
    <property type="entry name" value="SENSOR HISTIDINE KINASE YPDA"/>
    <property type="match status" value="1"/>
</dbReference>
<protein>
    <recommendedName>
        <fullName evidence="3">histidine kinase</fullName>
        <ecNumber evidence="3">2.7.13.3</ecNumber>
    </recommendedName>
</protein>
<evidence type="ECO:0000313" key="17">
    <source>
        <dbReference type="EMBL" id="NOV04491.1"/>
    </source>
</evidence>
<evidence type="ECO:0000256" key="1">
    <source>
        <dbReference type="ARBA" id="ARBA00000085"/>
    </source>
</evidence>
<dbReference type="Pfam" id="PF06580">
    <property type="entry name" value="His_kinase"/>
    <property type="match status" value="1"/>
</dbReference>
<dbReference type="CDD" id="cd06225">
    <property type="entry name" value="HAMP"/>
    <property type="match status" value="1"/>
</dbReference>
<evidence type="ECO:0000313" key="18">
    <source>
        <dbReference type="Proteomes" id="UP000618579"/>
    </source>
</evidence>
<reference evidence="17 18" key="1">
    <citation type="submission" date="2019-10" db="EMBL/GenBank/DDBJ databases">
        <title>Description of Paenibacillus pedi sp. nov.</title>
        <authorList>
            <person name="Carlier A."/>
            <person name="Qi S."/>
        </authorList>
    </citation>
    <scope>NUCLEOTIDE SEQUENCE [LARGE SCALE GENOMIC DNA]</scope>
    <source>
        <strain evidence="17 18">LMG 31457</strain>
    </source>
</reference>
<organism evidence="17 18">
    <name type="scientific">Paenibacillus planticolens</name>
    <dbReference type="NCBI Taxonomy" id="2654976"/>
    <lineage>
        <taxon>Bacteria</taxon>
        <taxon>Bacillati</taxon>
        <taxon>Bacillota</taxon>
        <taxon>Bacilli</taxon>
        <taxon>Bacillales</taxon>
        <taxon>Paenibacillaceae</taxon>
        <taxon>Paenibacillus</taxon>
    </lineage>
</organism>
<keyword evidence="4" id="KW-1003">Cell membrane</keyword>
<dbReference type="InterPro" id="IPR036890">
    <property type="entry name" value="HATPase_C_sf"/>
</dbReference>
<keyword evidence="13 14" id="KW-0472">Membrane</keyword>
<dbReference type="InterPro" id="IPR003594">
    <property type="entry name" value="HATPase_dom"/>
</dbReference>
<comment type="caution">
    <text evidence="17">The sequence shown here is derived from an EMBL/GenBank/DDBJ whole genome shotgun (WGS) entry which is preliminary data.</text>
</comment>
<dbReference type="Proteomes" id="UP000618579">
    <property type="component" value="Unassembled WGS sequence"/>
</dbReference>
<evidence type="ECO:0000256" key="5">
    <source>
        <dbReference type="ARBA" id="ARBA00022553"/>
    </source>
</evidence>
<dbReference type="Pfam" id="PF02743">
    <property type="entry name" value="dCache_1"/>
    <property type="match status" value="1"/>
</dbReference>